<dbReference type="AlphaFoldDB" id="A0A286IDD2"/>
<evidence type="ECO:0000313" key="4">
    <source>
        <dbReference type="Proteomes" id="UP000219465"/>
    </source>
</evidence>
<dbReference type="EMBL" id="OCPC01000003">
    <property type="protein sequence ID" value="SOE17656.1"/>
    <property type="molecule type" value="Genomic_DNA"/>
</dbReference>
<sequence length="291" mass="31476">MFKHHLYHVYRLLTSALLALAAALPLGSIPAWSLDSGWAETEGGRMRLVVDPVVRDDGTIRGILDVALDPGWKTYWRDPGSAGIPPTLDFSQSQGIDFDKMEYPAPVRVDDGYSVWAGYTAPVQFPLTFRRTLSGEARIHAQAFIGICEKICVPFQAELTVELPRNQAAGDPDSEAVHAAFAHLPEPAGVDFSIETASLDLNSKQLDVTASLPAFRPLNANAELFVAGPQGFAFGPPKLVRDTGGVAEWTVRVDPPAGFGKNSEKMDLDVVITLGQRAIEQRVTVNPGADK</sequence>
<keyword evidence="4" id="KW-1185">Reference proteome</keyword>
<dbReference type="InterPro" id="IPR028250">
    <property type="entry name" value="DsbDN"/>
</dbReference>
<feature type="signal peptide" evidence="1">
    <location>
        <begin position="1"/>
        <end position="21"/>
    </location>
</feature>
<name>A0A286IDD2_9HYPH</name>
<reference evidence="4" key="1">
    <citation type="submission" date="2017-08" db="EMBL/GenBank/DDBJ databases">
        <authorList>
            <person name="Varghese N."/>
            <person name="Submissions S."/>
        </authorList>
    </citation>
    <scope>NUCLEOTIDE SEQUENCE [LARGE SCALE GENOMIC DNA]</scope>
    <source>
        <strain evidence="4">KCTC 23107</strain>
    </source>
</reference>
<dbReference type="OrthoDB" id="9811036at2"/>
<evidence type="ECO:0000259" key="2">
    <source>
        <dbReference type="Pfam" id="PF11412"/>
    </source>
</evidence>
<proteinExistence type="predicted"/>
<dbReference type="Pfam" id="PF11412">
    <property type="entry name" value="DsbD_N"/>
    <property type="match status" value="1"/>
</dbReference>
<accession>A0A286IDD2</accession>
<feature type="domain" description="Thiol:disulfide interchange protein DsbD N-terminal" evidence="2">
    <location>
        <begin position="56"/>
        <end position="160"/>
    </location>
</feature>
<organism evidence="3 4">
    <name type="scientific">Hoeflea halophila</name>
    <dbReference type="NCBI Taxonomy" id="714899"/>
    <lineage>
        <taxon>Bacteria</taxon>
        <taxon>Pseudomonadati</taxon>
        <taxon>Pseudomonadota</taxon>
        <taxon>Alphaproteobacteria</taxon>
        <taxon>Hyphomicrobiales</taxon>
        <taxon>Rhizobiaceae</taxon>
        <taxon>Hoeflea</taxon>
    </lineage>
</organism>
<gene>
    <name evidence="3" type="ORF">SAMN05877838_2559</name>
</gene>
<protein>
    <submittedName>
        <fullName evidence="3">DsbC/DsbD-like thiol-disulfide interchange protein</fullName>
    </submittedName>
</protein>
<dbReference type="Proteomes" id="UP000219465">
    <property type="component" value="Unassembled WGS sequence"/>
</dbReference>
<keyword evidence="1" id="KW-0732">Signal</keyword>
<evidence type="ECO:0000313" key="3">
    <source>
        <dbReference type="EMBL" id="SOE17656.1"/>
    </source>
</evidence>
<evidence type="ECO:0000256" key="1">
    <source>
        <dbReference type="SAM" id="SignalP"/>
    </source>
</evidence>
<feature type="chain" id="PRO_5012063760" evidence="1">
    <location>
        <begin position="22"/>
        <end position="291"/>
    </location>
</feature>